<dbReference type="PROSITE" id="PS50110">
    <property type="entry name" value="RESPONSE_REGULATORY"/>
    <property type="match status" value="1"/>
</dbReference>
<gene>
    <name evidence="4" type="primary">rsbP_1</name>
    <name evidence="4" type="ORF">Verru16b_01238</name>
</gene>
<dbReference type="STRING" id="1838286.Verru16b_01238"/>
<dbReference type="Gene3D" id="3.40.50.2300">
    <property type="match status" value="1"/>
</dbReference>
<dbReference type="RefSeq" id="WP_169829279.1">
    <property type="nucleotide sequence ID" value="NZ_CP016094.1"/>
</dbReference>
<evidence type="ECO:0000256" key="1">
    <source>
        <dbReference type="ARBA" id="ARBA00022801"/>
    </source>
</evidence>
<accession>A0A1D8ATG1</accession>
<dbReference type="SUPFAM" id="SSF52172">
    <property type="entry name" value="CheY-like"/>
    <property type="match status" value="1"/>
</dbReference>
<dbReference type="GO" id="GO:0000160">
    <property type="term" value="P:phosphorelay signal transduction system"/>
    <property type="evidence" value="ECO:0007669"/>
    <property type="project" value="InterPro"/>
</dbReference>
<evidence type="ECO:0000313" key="4">
    <source>
        <dbReference type="EMBL" id="AOS44177.1"/>
    </source>
</evidence>
<name>A0A1D8ATG1_9BACT</name>
<dbReference type="GO" id="GO:0016791">
    <property type="term" value="F:phosphatase activity"/>
    <property type="evidence" value="ECO:0007669"/>
    <property type="project" value="TreeGrafter"/>
</dbReference>
<dbReference type="Pfam" id="PF07228">
    <property type="entry name" value="SpoIIE"/>
    <property type="match status" value="1"/>
</dbReference>
<feature type="modified residue" description="4-aspartylphosphate" evidence="2">
    <location>
        <position position="60"/>
    </location>
</feature>
<protein>
    <submittedName>
        <fullName evidence="4">Phosphoserine phosphatase RsbP</fullName>
        <ecNumber evidence="4">3.1.3.3</ecNumber>
    </submittedName>
</protein>
<dbReference type="CDD" id="cd00156">
    <property type="entry name" value="REC"/>
    <property type="match status" value="1"/>
</dbReference>
<dbReference type="SMART" id="SM00448">
    <property type="entry name" value="REC"/>
    <property type="match status" value="1"/>
</dbReference>
<dbReference type="InterPro" id="IPR036457">
    <property type="entry name" value="PPM-type-like_dom_sf"/>
</dbReference>
<dbReference type="SMART" id="SM00331">
    <property type="entry name" value="PP2C_SIG"/>
    <property type="match status" value="1"/>
</dbReference>
<evidence type="ECO:0000313" key="5">
    <source>
        <dbReference type="Proteomes" id="UP000095228"/>
    </source>
</evidence>
<dbReference type="InterPro" id="IPR001932">
    <property type="entry name" value="PPM-type_phosphatase-like_dom"/>
</dbReference>
<proteinExistence type="predicted"/>
<dbReference type="KEGG" id="obg:Verru16b_01238"/>
<dbReference type="Pfam" id="PF00072">
    <property type="entry name" value="Response_reg"/>
    <property type="match status" value="1"/>
</dbReference>
<dbReference type="Gene3D" id="3.60.40.10">
    <property type="entry name" value="PPM-type phosphatase domain"/>
    <property type="match status" value="1"/>
</dbReference>
<dbReference type="Proteomes" id="UP000095228">
    <property type="component" value="Chromosome"/>
</dbReference>
<keyword evidence="2" id="KW-0597">Phosphoprotein</keyword>
<keyword evidence="5" id="KW-1185">Reference proteome</keyword>
<dbReference type="PANTHER" id="PTHR43156">
    <property type="entry name" value="STAGE II SPORULATION PROTEIN E-RELATED"/>
    <property type="match status" value="1"/>
</dbReference>
<dbReference type="AlphaFoldDB" id="A0A1D8ATG1"/>
<dbReference type="SUPFAM" id="SSF81606">
    <property type="entry name" value="PP2C-like"/>
    <property type="match status" value="1"/>
</dbReference>
<dbReference type="InterPro" id="IPR052016">
    <property type="entry name" value="Bact_Sigma-Reg"/>
</dbReference>
<reference evidence="4 5" key="1">
    <citation type="submission" date="2016-06" db="EMBL/GenBank/DDBJ databases">
        <title>Three novel species with peptidoglycan cell walls form the new genus Lacunisphaera gen. nov. in the family Opitutaceae of the verrucomicrobial subdivision 4.</title>
        <authorList>
            <person name="Rast P."/>
            <person name="Gloeckner I."/>
            <person name="Jogler M."/>
            <person name="Boedeker C."/>
            <person name="Jeske O."/>
            <person name="Wiegand S."/>
            <person name="Reinhardt R."/>
            <person name="Schumann P."/>
            <person name="Rohde M."/>
            <person name="Spring S."/>
            <person name="Gloeckner F.O."/>
            <person name="Jogler C."/>
        </authorList>
    </citation>
    <scope>NUCLEOTIDE SEQUENCE [LARGE SCALE GENOMIC DNA]</scope>
    <source>
        <strain evidence="4 5">IG16b</strain>
    </source>
</reference>
<dbReference type="InterPro" id="IPR011006">
    <property type="entry name" value="CheY-like_superfamily"/>
</dbReference>
<feature type="domain" description="Response regulatory" evidence="3">
    <location>
        <begin position="7"/>
        <end position="127"/>
    </location>
</feature>
<sequence>MDSSPIPVLIVDDDPTTTAVLRGLVRNLGGGLTCEATCVATGAAARVEFKRGGHALVLLDYLLPDEDGLTLLAAVHALPEDRRPVVIMLTGAGSEQVAVEAMKLGAKDYLVKTALNLPTLRRAILGALERRRLEEQLAESTALLRRQHAQLEADLTMAREVQQALLPQGYPVFPADAAPADSRLRFCHHWIPSHQVAGDFFTVFPVSATAAGVFQCDVMGHGVRAALITALLRGLIREQQALAGDPGAFLGALNAQLHALLARVGDLVFVTAVYLVADAAAGEVRLANAGHPTPLHLERGAGRVTPCTLPDGPGPALGLMPEFVYATARRPLAPGDAVLLFTDGIYEVEGGDGEQFGQDRLREAVAARLAQRSGEVLDGLLAEVQAWRPPGIGGLPDDVCLVAVDCAPVG</sequence>
<evidence type="ECO:0000259" key="3">
    <source>
        <dbReference type="PROSITE" id="PS50110"/>
    </source>
</evidence>
<dbReference type="PANTHER" id="PTHR43156:SF2">
    <property type="entry name" value="STAGE II SPORULATION PROTEIN E"/>
    <property type="match status" value="1"/>
</dbReference>
<dbReference type="EC" id="3.1.3.3" evidence="4"/>
<organism evidence="4 5">
    <name type="scientific">Lacunisphaera limnophila</name>
    <dbReference type="NCBI Taxonomy" id="1838286"/>
    <lineage>
        <taxon>Bacteria</taxon>
        <taxon>Pseudomonadati</taxon>
        <taxon>Verrucomicrobiota</taxon>
        <taxon>Opitutia</taxon>
        <taxon>Opitutales</taxon>
        <taxon>Opitutaceae</taxon>
        <taxon>Lacunisphaera</taxon>
    </lineage>
</organism>
<dbReference type="InterPro" id="IPR001789">
    <property type="entry name" value="Sig_transdc_resp-reg_receiver"/>
</dbReference>
<keyword evidence="1 4" id="KW-0378">Hydrolase</keyword>
<evidence type="ECO:0000256" key="2">
    <source>
        <dbReference type="PROSITE-ProRule" id="PRU00169"/>
    </source>
</evidence>
<dbReference type="EMBL" id="CP016094">
    <property type="protein sequence ID" value="AOS44177.1"/>
    <property type="molecule type" value="Genomic_DNA"/>
</dbReference>